<proteinExistence type="predicted"/>
<organism evidence="3 4">
    <name type="scientific">Desulfovibrio legallii</name>
    <dbReference type="NCBI Taxonomy" id="571438"/>
    <lineage>
        <taxon>Bacteria</taxon>
        <taxon>Pseudomonadati</taxon>
        <taxon>Thermodesulfobacteriota</taxon>
        <taxon>Desulfovibrionia</taxon>
        <taxon>Desulfovibrionales</taxon>
        <taxon>Desulfovibrionaceae</taxon>
        <taxon>Desulfovibrio</taxon>
    </lineage>
</organism>
<keyword evidence="2" id="KW-0472">Membrane</keyword>
<evidence type="ECO:0000313" key="3">
    <source>
        <dbReference type="EMBL" id="SDF25030.1"/>
    </source>
</evidence>
<keyword evidence="2" id="KW-0812">Transmembrane</keyword>
<dbReference type="RefSeq" id="WP_180365378.1">
    <property type="nucleotide sequence ID" value="NZ_FNBX01000003.1"/>
</dbReference>
<feature type="region of interest" description="Disordered" evidence="1">
    <location>
        <begin position="785"/>
        <end position="853"/>
    </location>
</feature>
<feature type="transmembrane region" description="Helical" evidence="2">
    <location>
        <begin position="630"/>
        <end position="651"/>
    </location>
</feature>
<keyword evidence="4" id="KW-1185">Reference proteome</keyword>
<evidence type="ECO:0000256" key="1">
    <source>
        <dbReference type="SAM" id="MobiDB-lite"/>
    </source>
</evidence>
<feature type="transmembrane region" description="Helical" evidence="2">
    <location>
        <begin position="657"/>
        <end position="682"/>
    </location>
</feature>
<keyword evidence="2" id="KW-1133">Transmembrane helix</keyword>
<protein>
    <recommendedName>
        <fullName evidence="5">EF-hand domain-containing protein</fullName>
    </recommendedName>
</protein>
<dbReference type="AlphaFoldDB" id="A0A1G7JJC4"/>
<feature type="transmembrane region" description="Helical" evidence="2">
    <location>
        <begin position="436"/>
        <end position="457"/>
    </location>
</feature>
<gene>
    <name evidence="3" type="ORF">SAMN05192586_10334</name>
</gene>
<dbReference type="Proteomes" id="UP000199355">
    <property type="component" value="Unassembled WGS sequence"/>
</dbReference>
<feature type="compositionally biased region" description="Low complexity" evidence="1">
    <location>
        <begin position="785"/>
        <end position="812"/>
    </location>
</feature>
<dbReference type="EMBL" id="FNBX01000003">
    <property type="protein sequence ID" value="SDF25030.1"/>
    <property type="molecule type" value="Genomic_DNA"/>
</dbReference>
<accession>A0A1G7JJC4</accession>
<evidence type="ECO:0000313" key="4">
    <source>
        <dbReference type="Proteomes" id="UP000199355"/>
    </source>
</evidence>
<feature type="compositionally biased region" description="Low complexity" evidence="1">
    <location>
        <begin position="819"/>
        <end position="832"/>
    </location>
</feature>
<name>A0A1G7JJC4_9BACT</name>
<evidence type="ECO:0008006" key="5">
    <source>
        <dbReference type="Google" id="ProtNLM"/>
    </source>
</evidence>
<dbReference type="STRING" id="571438.SAMN05192586_10334"/>
<evidence type="ECO:0000256" key="2">
    <source>
        <dbReference type="SAM" id="Phobius"/>
    </source>
</evidence>
<reference evidence="4" key="1">
    <citation type="submission" date="2016-10" db="EMBL/GenBank/DDBJ databases">
        <authorList>
            <person name="Varghese N."/>
            <person name="Submissions S."/>
        </authorList>
    </citation>
    <scope>NUCLEOTIDE SEQUENCE [LARGE SCALE GENOMIC DNA]</scope>
    <source>
        <strain evidence="4">KHC7</strain>
    </source>
</reference>
<feature type="transmembrane region" description="Helical" evidence="2">
    <location>
        <begin position="745"/>
        <end position="766"/>
    </location>
</feature>
<sequence>MDTTALPPAPAFSFRRMAGLDQALLLTDDEWRRLDRLDPKIWMALSCPTDGLEFDAATLHLLDGDGDGRIRAADLLAAVAWLCPRVKSPARLQERAALLPVDNLREDTPEGAEVLAAARLVLARSGAEDAPTVSREAVATALAAAAEYPFNGDGVLPPCSVAQDAPEVARFISLGLAVVGGKRDDSGLPGLDLPLAEEVSARLQQARDWRAAVHAADLPLGAATAEAWTLLQKLAPKIDDYFTRCRLADFSPAALPTLNEEADPAADNADLLSAEALRRRPLARIVPGRPVLDTARGVNPAWEEDLRAFGRLFAPLLTPQEGAGWTLDEEAWRELKARFAPYAALLAQRPAQEAAPAEAAPQAFARADLPALALAPADDPLQRAFLPCAPQEALDAVSDADLDALLDAQVRQGFLACLERENAAPRLDSLRALEKLLLLHAHLYTLLMNFLSFADFYDPDRRAIFLAGTLYIDSRSCSLCVPVADVESHTALAAQSHLCLLYCQCSRRTDQGALQTAQIAAALTAGGTAALVKGRHGVFVDNAGQVWDCSLLRVVHNPISLKEAVWAPYVRFANLVGEQMQKLVAAKDKAVASATSKTAGSLVSGVAAPTASAPAAAAPAKPPFDIAKSAGIFAALSVGISMVSASFAYIAKSLFSLGWWWPLALAGLFACISGPSALLAWFKLRRRSLGPLLDASGWAVNTGAPINLSMGASLTREGSMPPGAQRSLDDPYGLPARLGRGRSRALSVIMALLLLLGAALAASWVWRASLPPWLGARLPWAQSAAQQPAAKPEGAATPKPQAKAAAAAATKAASDDKAASAAKTNDTKTAPATPTPPAPALPSALDKVLPKAP</sequence>